<keyword evidence="6" id="KW-0963">Cytoplasm</keyword>
<dbReference type="EMBL" id="JAJVCZ030000001">
    <property type="protein sequence ID" value="KAL0264535.1"/>
    <property type="molecule type" value="Genomic_DNA"/>
</dbReference>
<evidence type="ECO:0000256" key="2">
    <source>
        <dbReference type="ARBA" id="ARBA00004255"/>
    </source>
</evidence>
<dbReference type="RefSeq" id="XP_066637275.1">
    <property type="nucleotide sequence ID" value="XM_066771996.1"/>
</dbReference>
<dbReference type="PANTHER" id="PTHR21614">
    <property type="entry name" value="SHORT COILED COIL PROTEIN"/>
    <property type="match status" value="1"/>
</dbReference>
<evidence type="ECO:0000256" key="6">
    <source>
        <dbReference type="ARBA" id="ARBA00022490"/>
    </source>
</evidence>
<evidence type="ECO:0000256" key="3">
    <source>
        <dbReference type="ARBA" id="ARBA00004514"/>
    </source>
</evidence>
<evidence type="ECO:0000256" key="1">
    <source>
        <dbReference type="ARBA" id="ARBA00002743"/>
    </source>
</evidence>
<evidence type="ECO:0000256" key="10">
    <source>
        <dbReference type="SAM" id="MobiDB-lite"/>
    </source>
</evidence>
<evidence type="ECO:0000256" key="7">
    <source>
        <dbReference type="ARBA" id="ARBA00023034"/>
    </source>
</evidence>
<dbReference type="GeneID" id="92004570"/>
<gene>
    <name evidence="11" type="ORF">SLS55_000485</name>
</gene>
<sequence>MSAPQHFDAAPTAAVPPAANDPHSTSAIVDDEYVSPASSSSSINDPGQPAHLPRPKLGSRKSSGTIIIPRDSPQVELGEEEEEYDENDARTMSPRRTSEEIEKISQEAREALIHPSARQAKALQASLLSIVDRVESVRCEHEKLEGGNRFLQSYIGELMQTSKLTAAGAAKAKVSKGRPIK</sequence>
<feature type="region of interest" description="Disordered" evidence="10">
    <location>
        <begin position="1"/>
        <end position="101"/>
    </location>
</feature>
<feature type="compositionally biased region" description="Acidic residues" evidence="10">
    <location>
        <begin position="77"/>
        <end position="86"/>
    </location>
</feature>
<organism evidence="11 12">
    <name type="scientific">Diplodia seriata</name>
    <dbReference type="NCBI Taxonomy" id="420778"/>
    <lineage>
        <taxon>Eukaryota</taxon>
        <taxon>Fungi</taxon>
        <taxon>Dikarya</taxon>
        <taxon>Ascomycota</taxon>
        <taxon>Pezizomycotina</taxon>
        <taxon>Dothideomycetes</taxon>
        <taxon>Dothideomycetes incertae sedis</taxon>
        <taxon>Botryosphaeriales</taxon>
        <taxon>Botryosphaeriaceae</taxon>
        <taxon>Diplodia</taxon>
    </lineage>
</organism>
<comment type="similarity">
    <text evidence="5">Belongs to the SCOC family.</text>
</comment>
<accession>A0ABR3CWZ7</accession>
<proteinExistence type="inferred from homology"/>
<name>A0ABR3CWZ7_9PEZI</name>
<evidence type="ECO:0000256" key="9">
    <source>
        <dbReference type="ARBA" id="ARBA00023136"/>
    </source>
</evidence>
<evidence type="ECO:0000313" key="11">
    <source>
        <dbReference type="EMBL" id="KAL0264535.1"/>
    </source>
</evidence>
<evidence type="ECO:0008006" key="13">
    <source>
        <dbReference type="Google" id="ProtNLM"/>
    </source>
</evidence>
<feature type="compositionally biased region" description="Low complexity" evidence="10">
    <location>
        <begin position="9"/>
        <end position="18"/>
    </location>
</feature>
<keyword evidence="9" id="KW-0472">Membrane</keyword>
<keyword evidence="7" id="KW-0333">Golgi apparatus</keyword>
<evidence type="ECO:0000313" key="12">
    <source>
        <dbReference type="Proteomes" id="UP001430584"/>
    </source>
</evidence>
<keyword evidence="8" id="KW-0175">Coiled coil</keyword>
<reference evidence="11 12" key="1">
    <citation type="submission" date="2024-02" db="EMBL/GenBank/DDBJ databases">
        <title>De novo assembly and annotation of 12 fungi associated with fruit tree decline syndrome in Ontario, Canada.</title>
        <authorList>
            <person name="Sulman M."/>
            <person name="Ellouze W."/>
            <person name="Ilyukhin E."/>
        </authorList>
    </citation>
    <scope>NUCLEOTIDE SEQUENCE [LARGE SCALE GENOMIC DNA]</scope>
    <source>
        <strain evidence="11 12">FDS-637</strain>
    </source>
</reference>
<evidence type="ECO:0000256" key="8">
    <source>
        <dbReference type="ARBA" id="ARBA00023054"/>
    </source>
</evidence>
<dbReference type="Pfam" id="PF10224">
    <property type="entry name" value="DUF2205"/>
    <property type="match status" value="1"/>
</dbReference>
<comment type="caution">
    <text evidence="11">The sequence shown here is derived from an EMBL/GenBank/DDBJ whole genome shotgun (WGS) entry which is preliminary data.</text>
</comment>
<dbReference type="Proteomes" id="UP001430584">
    <property type="component" value="Unassembled WGS sequence"/>
</dbReference>
<comment type="function">
    <text evidence="1">Positive regulator of amino acid starvation-induced autophagy.</text>
</comment>
<protein>
    <recommendedName>
        <fullName evidence="13">Bzip transcription factor</fullName>
    </recommendedName>
</protein>
<dbReference type="PANTHER" id="PTHR21614:SF0">
    <property type="entry name" value="GEO08385P1"/>
    <property type="match status" value="1"/>
</dbReference>
<evidence type="ECO:0000256" key="4">
    <source>
        <dbReference type="ARBA" id="ARBA00004601"/>
    </source>
</evidence>
<dbReference type="Gene3D" id="1.20.5.170">
    <property type="match status" value="1"/>
</dbReference>
<comment type="subcellular location">
    <subcellularLocation>
        <location evidence="3">Cytoplasm</location>
        <location evidence="3">Cytosol</location>
    </subcellularLocation>
    <subcellularLocation>
        <location evidence="2">Golgi apparatus membrane</location>
        <topology evidence="2">Peripheral membrane protein</topology>
        <orientation evidence="2">Cytoplasmic side</orientation>
    </subcellularLocation>
    <subcellularLocation>
        <location evidence="4">Golgi apparatus</location>
        <location evidence="4">trans-Golgi network</location>
    </subcellularLocation>
</comment>
<evidence type="ECO:0000256" key="5">
    <source>
        <dbReference type="ARBA" id="ARBA00010880"/>
    </source>
</evidence>
<dbReference type="InterPro" id="IPR019357">
    <property type="entry name" value="SCOC"/>
</dbReference>
<keyword evidence="12" id="KW-1185">Reference proteome</keyword>